<evidence type="ECO:0000313" key="4">
    <source>
        <dbReference type="EMBL" id="GAA0935651.1"/>
    </source>
</evidence>
<comment type="caution">
    <text evidence="4">The sequence shown here is derived from an EMBL/GenBank/DDBJ whole genome shotgun (WGS) entry which is preliminary data.</text>
</comment>
<name>A0ABP4AEY5_9ACTN</name>
<dbReference type="PANTHER" id="PTHR35377:SF8">
    <property type="entry name" value="ANTITOXIN VAPB22"/>
    <property type="match status" value="1"/>
</dbReference>
<protein>
    <recommendedName>
        <fullName evidence="2">Antitoxin</fullName>
    </recommendedName>
</protein>
<comment type="function">
    <text evidence="2">Antitoxin component of a type II toxin-antitoxin (TA) system.</text>
</comment>
<evidence type="ECO:0000256" key="2">
    <source>
        <dbReference type="RuleBase" id="RU362080"/>
    </source>
</evidence>
<reference evidence="5" key="1">
    <citation type="journal article" date="2019" name="Int. J. Syst. Evol. Microbiol.">
        <title>The Global Catalogue of Microorganisms (GCM) 10K type strain sequencing project: providing services to taxonomists for standard genome sequencing and annotation.</title>
        <authorList>
            <consortium name="The Broad Institute Genomics Platform"/>
            <consortium name="The Broad Institute Genome Sequencing Center for Infectious Disease"/>
            <person name="Wu L."/>
            <person name="Ma J."/>
        </authorList>
    </citation>
    <scope>NUCLEOTIDE SEQUENCE [LARGE SCALE GENOMIC DNA]</scope>
    <source>
        <strain evidence="5">JCM 10977</strain>
    </source>
</reference>
<gene>
    <name evidence="4" type="ORF">GCM10009554_22560</name>
</gene>
<dbReference type="NCBIfam" id="TIGR01552">
    <property type="entry name" value="phd_fam"/>
    <property type="match status" value="1"/>
</dbReference>
<proteinExistence type="inferred from homology"/>
<dbReference type="Pfam" id="PF02604">
    <property type="entry name" value="PhdYeFM_antitox"/>
    <property type="match status" value="1"/>
</dbReference>
<accession>A0ABP4AEY5</accession>
<feature type="compositionally biased region" description="Polar residues" evidence="3">
    <location>
        <begin position="65"/>
        <end position="77"/>
    </location>
</feature>
<evidence type="ECO:0000256" key="1">
    <source>
        <dbReference type="ARBA" id="ARBA00009981"/>
    </source>
</evidence>
<organism evidence="4 5">
    <name type="scientific">Kribbella koreensis</name>
    <dbReference type="NCBI Taxonomy" id="57909"/>
    <lineage>
        <taxon>Bacteria</taxon>
        <taxon>Bacillati</taxon>
        <taxon>Actinomycetota</taxon>
        <taxon>Actinomycetes</taxon>
        <taxon>Propionibacteriales</taxon>
        <taxon>Kribbellaceae</taxon>
        <taxon>Kribbella</taxon>
    </lineage>
</organism>
<dbReference type="EMBL" id="BAAAHK010000005">
    <property type="protein sequence ID" value="GAA0935651.1"/>
    <property type="molecule type" value="Genomic_DNA"/>
</dbReference>
<comment type="similarity">
    <text evidence="1 2">Belongs to the phD/YefM antitoxin family.</text>
</comment>
<dbReference type="RefSeq" id="WP_343967745.1">
    <property type="nucleotide sequence ID" value="NZ_BAAAHK010000005.1"/>
</dbReference>
<feature type="region of interest" description="Disordered" evidence="3">
    <location>
        <begin position="52"/>
        <end position="85"/>
    </location>
</feature>
<sequence>MDTVGHQQLRDGLGRYLEDVSQGRSFTITRHGKPVARLVPLRLASSLDDLVAEGKVKPPSRHKQTAPTQTATDSPLSNLVDEQRR</sequence>
<dbReference type="Proteomes" id="UP001500542">
    <property type="component" value="Unassembled WGS sequence"/>
</dbReference>
<dbReference type="InterPro" id="IPR006442">
    <property type="entry name" value="Antitoxin_Phd/YefM"/>
</dbReference>
<dbReference type="PANTHER" id="PTHR35377">
    <property type="entry name" value="ANTITOXIN VAPB49-RELATED-RELATED"/>
    <property type="match status" value="1"/>
</dbReference>
<dbReference type="Gene3D" id="3.40.1620.10">
    <property type="entry name" value="YefM-like domain"/>
    <property type="match status" value="1"/>
</dbReference>
<evidence type="ECO:0000313" key="5">
    <source>
        <dbReference type="Proteomes" id="UP001500542"/>
    </source>
</evidence>
<keyword evidence="5" id="KW-1185">Reference proteome</keyword>
<dbReference type="InterPro" id="IPR051416">
    <property type="entry name" value="phD-YefM_TA_antitoxins"/>
</dbReference>
<evidence type="ECO:0000256" key="3">
    <source>
        <dbReference type="SAM" id="MobiDB-lite"/>
    </source>
</evidence>
<dbReference type="SUPFAM" id="SSF143120">
    <property type="entry name" value="YefM-like"/>
    <property type="match status" value="1"/>
</dbReference>
<dbReference type="InterPro" id="IPR036165">
    <property type="entry name" value="YefM-like_sf"/>
</dbReference>